<name>A0A9D4U834_ADICA</name>
<dbReference type="Proteomes" id="UP000886520">
    <property type="component" value="Chromosome 21"/>
</dbReference>
<gene>
    <name evidence="4" type="ORF">GOP47_0021755</name>
</gene>
<sequence>MISACQHVRLCDTLFVSPKKGCAEGPVSRWSAPYLCQRLFSQEALYHPIAAPLKRLATFWGSALEAAALIVFFFLGSSTPQRIVSRLSNMSHFNVRFFEMGKGRSSNEANKGQKRPRAVLPKWDEASTETLLKYYEERWTQVRVGILRAKDWDAVKNKLNKELNGSYSSEQVRNHIDTLQKKYKKEKARTSATRGVRSTWEYYDLLDTLWSSTPFCVGIPGAIESSGIFQTSKVQGSEIQGEAVDEDLTRKGPNIKRGEGSEQGLDQGSINIARVKAQRMKEPKRASLSGLAKVLDDGMRGMSNTLIQIKKENREHQERLMKLVLEEEAKRMEIYMRFQHDIAKVLKSRVHRYRTHT</sequence>
<feature type="coiled-coil region" evidence="1">
    <location>
        <begin position="299"/>
        <end position="326"/>
    </location>
</feature>
<keyword evidence="2" id="KW-0472">Membrane</keyword>
<evidence type="ECO:0000256" key="2">
    <source>
        <dbReference type="SAM" id="Phobius"/>
    </source>
</evidence>
<proteinExistence type="predicted"/>
<keyword evidence="5" id="KW-1185">Reference proteome</keyword>
<dbReference type="Pfam" id="PF13837">
    <property type="entry name" value="Myb_DNA-bind_4"/>
    <property type="match status" value="1"/>
</dbReference>
<feature type="domain" description="Myb/SANT-like DNA-binding" evidence="3">
    <location>
        <begin position="122"/>
        <end position="208"/>
    </location>
</feature>
<evidence type="ECO:0000313" key="4">
    <source>
        <dbReference type="EMBL" id="KAI5063208.1"/>
    </source>
</evidence>
<accession>A0A9D4U834</accession>
<dbReference type="PANTHER" id="PTHR31307:SF4">
    <property type="entry name" value="TRIHELIX TRANSCRIPTION FACTOR ASIL2"/>
    <property type="match status" value="1"/>
</dbReference>
<evidence type="ECO:0000259" key="3">
    <source>
        <dbReference type="Pfam" id="PF13837"/>
    </source>
</evidence>
<reference evidence="4" key="1">
    <citation type="submission" date="2021-01" db="EMBL/GenBank/DDBJ databases">
        <title>Adiantum capillus-veneris genome.</title>
        <authorList>
            <person name="Fang Y."/>
            <person name="Liao Q."/>
        </authorList>
    </citation>
    <scope>NUCLEOTIDE SEQUENCE</scope>
    <source>
        <strain evidence="4">H3</strain>
        <tissue evidence="4">Leaf</tissue>
    </source>
</reference>
<feature type="transmembrane region" description="Helical" evidence="2">
    <location>
        <begin position="57"/>
        <end position="76"/>
    </location>
</feature>
<dbReference type="EMBL" id="JABFUD020000021">
    <property type="protein sequence ID" value="KAI5063208.1"/>
    <property type="molecule type" value="Genomic_DNA"/>
</dbReference>
<evidence type="ECO:0000256" key="1">
    <source>
        <dbReference type="SAM" id="Coils"/>
    </source>
</evidence>
<dbReference type="OrthoDB" id="1900300at2759"/>
<protein>
    <recommendedName>
        <fullName evidence="3">Myb/SANT-like DNA-binding domain-containing protein</fullName>
    </recommendedName>
</protein>
<dbReference type="InterPro" id="IPR044823">
    <property type="entry name" value="ASIL1/2-like"/>
</dbReference>
<dbReference type="InterPro" id="IPR044822">
    <property type="entry name" value="Myb_DNA-bind_4"/>
</dbReference>
<comment type="caution">
    <text evidence="4">The sequence shown here is derived from an EMBL/GenBank/DDBJ whole genome shotgun (WGS) entry which is preliminary data.</text>
</comment>
<evidence type="ECO:0000313" key="5">
    <source>
        <dbReference type="Proteomes" id="UP000886520"/>
    </source>
</evidence>
<dbReference type="PANTHER" id="PTHR31307">
    <property type="entry name" value="TRIHELIX TRANSCRIPTION FACTOR ASIL2"/>
    <property type="match status" value="1"/>
</dbReference>
<keyword evidence="2" id="KW-0812">Transmembrane</keyword>
<keyword evidence="1" id="KW-0175">Coiled coil</keyword>
<organism evidence="4 5">
    <name type="scientific">Adiantum capillus-veneris</name>
    <name type="common">Maidenhair fern</name>
    <dbReference type="NCBI Taxonomy" id="13818"/>
    <lineage>
        <taxon>Eukaryota</taxon>
        <taxon>Viridiplantae</taxon>
        <taxon>Streptophyta</taxon>
        <taxon>Embryophyta</taxon>
        <taxon>Tracheophyta</taxon>
        <taxon>Polypodiopsida</taxon>
        <taxon>Polypodiidae</taxon>
        <taxon>Polypodiales</taxon>
        <taxon>Pteridineae</taxon>
        <taxon>Pteridaceae</taxon>
        <taxon>Vittarioideae</taxon>
        <taxon>Adiantum</taxon>
    </lineage>
</organism>
<dbReference type="AlphaFoldDB" id="A0A9D4U834"/>
<keyword evidence="2" id="KW-1133">Transmembrane helix</keyword>